<protein>
    <recommendedName>
        <fullName evidence="5 14">Purine nucleoside phosphorylase</fullName>
        <ecNumber evidence="4 14">2.4.2.1</ecNumber>
    </recommendedName>
    <alternativeName>
        <fullName evidence="14">Inosine-guanosine phosphorylase</fullName>
    </alternativeName>
</protein>
<evidence type="ECO:0000259" key="16">
    <source>
        <dbReference type="Pfam" id="PF01048"/>
    </source>
</evidence>
<dbReference type="NCBIfam" id="TIGR01700">
    <property type="entry name" value="PNPH"/>
    <property type="match status" value="1"/>
</dbReference>
<reference evidence="18" key="1">
    <citation type="submission" date="2025-08" db="UniProtKB">
        <authorList>
            <consortium name="RefSeq"/>
        </authorList>
    </citation>
    <scope>IDENTIFICATION</scope>
    <source>
        <tissue evidence="18">Sperm</tissue>
    </source>
</reference>
<dbReference type="EC" id="2.4.2.1" evidence="4 14"/>
<dbReference type="KEGG" id="pmrn:116945770"/>
<dbReference type="Proteomes" id="UP001318040">
    <property type="component" value="Chromosome 25"/>
</dbReference>
<gene>
    <name evidence="18" type="primary">LOC116945770</name>
</gene>
<feature type="binding site" evidence="15">
    <location>
        <position position="205"/>
    </location>
    <ligand>
        <name>a purine D-ribonucleoside</name>
        <dbReference type="ChEBI" id="CHEBI:142355"/>
    </ligand>
</feature>
<keyword evidence="17" id="KW-1185">Reference proteome</keyword>
<comment type="pathway">
    <text evidence="1 14">Purine metabolism; purine nucleoside salvage.</text>
</comment>
<comment type="catalytic activity">
    <reaction evidence="12 14">
        <text>guanosine + phosphate = alpha-D-ribose 1-phosphate + guanine</text>
        <dbReference type="Rhea" id="RHEA:13233"/>
        <dbReference type="ChEBI" id="CHEBI:16235"/>
        <dbReference type="ChEBI" id="CHEBI:16750"/>
        <dbReference type="ChEBI" id="CHEBI:43474"/>
        <dbReference type="ChEBI" id="CHEBI:57720"/>
        <dbReference type="EC" id="2.4.2.1"/>
    </reaction>
</comment>
<evidence type="ECO:0000256" key="11">
    <source>
        <dbReference type="ARBA" id="ARBA00023950"/>
    </source>
</evidence>
<dbReference type="InterPro" id="IPR018099">
    <property type="entry name" value="Purine_phosphorylase-2_CS"/>
</dbReference>
<feature type="binding site" evidence="15">
    <location>
        <position position="120"/>
    </location>
    <ligand>
        <name>phosphate</name>
        <dbReference type="ChEBI" id="CHEBI:43474"/>
    </ligand>
</feature>
<evidence type="ECO:0000256" key="9">
    <source>
        <dbReference type="ARBA" id="ARBA00023918"/>
    </source>
</evidence>
<feature type="binding site" evidence="15">
    <location>
        <position position="247"/>
    </location>
    <ligand>
        <name>a purine D-ribonucleoside</name>
        <dbReference type="ChEBI" id="CHEBI:142355"/>
    </ligand>
</feature>
<evidence type="ECO:0000313" key="17">
    <source>
        <dbReference type="Proteomes" id="UP001318040"/>
    </source>
</evidence>
<dbReference type="FunFam" id="3.40.50.1580:FF:000004">
    <property type="entry name" value="Purine nucleoside phosphorylase"/>
    <property type="match status" value="1"/>
</dbReference>
<proteinExistence type="inferred from homology"/>
<comment type="function">
    <text evidence="13">Catalyzes the phosphorolytic breakdown of the N-glycosidic bond in the beta-(deoxy)ribonucleoside molecules, with the formation of the corresponding free purine bases and pentose-1-phosphate. Preferentially acts on 6-oxopurine nucleosides including inosine and guanosine.</text>
</comment>
<comment type="catalytic activity">
    <reaction evidence="10 14">
        <text>2'-deoxyguanosine + phosphate = 2-deoxy-alpha-D-ribose 1-phosphate + guanine</text>
        <dbReference type="Rhea" id="RHEA:27738"/>
        <dbReference type="ChEBI" id="CHEBI:16235"/>
        <dbReference type="ChEBI" id="CHEBI:17172"/>
        <dbReference type="ChEBI" id="CHEBI:43474"/>
        <dbReference type="ChEBI" id="CHEBI:57259"/>
        <dbReference type="EC" id="2.4.2.1"/>
    </reaction>
</comment>
<comment type="subunit">
    <text evidence="3">Homotrimer.</text>
</comment>
<evidence type="ECO:0000256" key="6">
    <source>
        <dbReference type="ARBA" id="ARBA00022676"/>
    </source>
</evidence>
<accession>A0AAJ7TF11</accession>
<sequence>MHPKDQHTYRYEDYKVTADWLLSKTKHRPKVGMVLGSGLGGLADMLEDQQSFPYSDIPNFPQSTVEGHVGRLVFGQLSGKTCVCMQGRFHAYEGYSMSKVTFPIRVFKLLGVDTMVVTNAAGGLNKQYKVGDIMIIRDHINLPGLAGNNPLLGPNIEKFGPRFPSVSDAYDRSLCALAKKVGTTLGFGEFLREGVYVMNTGPAFESIAECRMMVILGADAVGMSTVPEVLIAKHCGLRVLGISLITNEAILDYETEKTANHAEVLETGRMRAAALQKLVAEVLSNV</sequence>
<comment type="function">
    <text evidence="14">The purine nucleoside phosphorylases catalyze the phosphorolytic breakdown of the N-glycosidic bond in the beta-(deoxy)ribonucleoside molecules, with the formation of the corresponding free purine bases and pentose-1-phosphate.</text>
</comment>
<feature type="binding site" evidence="15">
    <location>
        <begin position="88"/>
        <end position="90"/>
    </location>
    <ligand>
        <name>phosphate</name>
        <dbReference type="ChEBI" id="CHEBI:43474"/>
    </ligand>
</feature>
<name>A0AAJ7TF11_PETMA</name>
<dbReference type="RefSeq" id="XP_032816194.1">
    <property type="nucleotide sequence ID" value="XM_032960303.1"/>
</dbReference>
<feature type="binding site" evidence="15">
    <location>
        <position position="68"/>
    </location>
    <ligand>
        <name>phosphate</name>
        <dbReference type="ChEBI" id="CHEBI:43474"/>
    </ligand>
</feature>
<dbReference type="GO" id="GO:0006166">
    <property type="term" value="P:purine ribonucleoside salvage"/>
    <property type="evidence" value="ECO:0007669"/>
    <property type="project" value="UniProtKB-KW"/>
</dbReference>
<dbReference type="InterPro" id="IPR000845">
    <property type="entry name" value="Nucleoside_phosphorylase_d"/>
</dbReference>
<evidence type="ECO:0000256" key="3">
    <source>
        <dbReference type="ARBA" id="ARBA00011233"/>
    </source>
</evidence>
<dbReference type="GO" id="GO:0005737">
    <property type="term" value="C:cytoplasm"/>
    <property type="evidence" value="ECO:0007669"/>
    <property type="project" value="TreeGrafter"/>
</dbReference>
<keyword evidence="6 14" id="KW-0328">Glycosyltransferase</keyword>
<dbReference type="PANTHER" id="PTHR11904:SF9">
    <property type="entry name" value="PURINE NUCLEOSIDE PHOSPHORYLASE-RELATED"/>
    <property type="match status" value="1"/>
</dbReference>
<dbReference type="NCBIfam" id="TIGR01697">
    <property type="entry name" value="PNPH-PUNA-XAPA"/>
    <property type="match status" value="1"/>
</dbReference>
<dbReference type="Pfam" id="PF01048">
    <property type="entry name" value="PNP_UDP_1"/>
    <property type="match status" value="1"/>
</dbReference>
<evidence type="ECO:0000256" key="5">
    <source>
        <dbReference type="ARBA" id="ARBA00013834"/>
    </source>
</evidence>
<dbReference type="GO" id="GO:0004731">
    <property type="term" value="F:purine-nucleoside phosphorylase activity"/>
    <property type="evidence" value="ECO:0007669"/>
    <property type="project" value="UniProtKB-EC"/>
</dbReference>
<evidence type="ECO:0000256" key="2">
    <source>
        <dbReference type="ARBA" id="ARBA00006751"/>
    </source>
</evidence>
<organism evidence="17 18">
    <name type="scientific">Petromyzon marinus</name>
    <name type="common">Sea lamprey</name>
    <dbReference type="NCBI Taxonomy" id="7757"/>
    <lineage>
        <taxon>Eukaryota</taxon>
        <taxon>Metazoa</taxon>
        <taxon>Chordata</taxon>
        <taxon>Craniata</taxon>
        <taxon>Vertebrata</taxon>
        <taxon>Cyclostomata</taxon>
        <taxon>Hyperoartia</taxon>
        <taxon>Petromyzontiformes</taxon>
        <taxon>Petromyzontidae</taxon>
        <taxon>Petromyzon</taxon>
    </lineage>
</organism>
<dbReference type="Gene3D" id="3.40.50.1580">
    <property type="entry name" value="Nucleoside phosphorylase domain"/>
    <property type="match status" value="1"/>
</dbReference>
<dbReference type="InterPro" id="IPR011268">
    <property type="entry name" value="Purine_phosphorylase"/>
</dbReference>
<evidence type="ECO:0000313" key="18">
    <source>
        <dbReference type="RefSeq" id="XP_032816194.1"/>
    </source>
</evidence>
<feature type="binding site" evidence="15">
    <location>
        <position position="224"/>
    </location>
    <ligand>
        <name>phosphate</name>
        <dbReference type="ChEBI" id="CHEBI:43474"/>
    </ligand>
</feature>
<feature type="domain" description="Nucleoside phosphorylase" evidence="16">
    <location>
        <begin position="30"/>
        <end position="283"/>
    </location>
</feature>
<evidence type="ECO:0000256" key="12">
    <source>
        <dbReference type="ARBA" id="ARBA00023970"/>
    </source>
</evidence>
<evidence type="ECO:0000256" key="15">
    <source>
        <dbReference type="PIRSR" id="PIRSR000477-2"/>
    </source>
</evidence>
<keyword evidence="7 14" id="KW-0808">Transferase</keyword>
<dbReference type="PANTHER" id="PTHR11904">
    <property type="entry name" value="METHYLTHIOADENOSINE/PURINE NUCLEOSIDE PHOSPHORYLASE"/>
    <property type="match status" value="1"/>
</dbReference>
<evidence type="ECO:0000256" key="4">
    <source>
        <dbReference type="ARBA" id="ARBA00011886"/>
    </source>
</evidence>
<keyword evidence="8" id="KW-0660">Purine salvage</keyword>
<evidence type="ECO:0000256" key="7">
    <source>
        <dbReference type="ARBA" id="ARBA00022679"/>
    </source>
</evidence>
<dbReference type="InterPro" id="IPR035994">
    <property type="entry name" value="Nucleoside_phosphorylase_sf"/>
</dbReference>
<dbReference type="SUPFAM" id="SSF53167">
    <property type="entry name" value="Purine and uridine phosphorylases"/>
    <property type="match status" value="1"/>
</dbReference>
<dbReference type="NCBIfam" id="NF006054">
    <property type="entry name" value="PRK08202.1"/>
    <property type="match status" value="1"/>
</dbReference>
<dbReference type="CDD" id="cd09009">
    <property type="entry name" value="PNP-EcPNPII_like"/>
    <property type="match status" value="1"/>
</dbReference>
<dbReference type="CTD" id="4860"/>
<dbReference type="InterPro" id="IPR011270">
    <property type="entry name" value="Pur_Nuc_Pase_Ino/Guo-sp"/>
</dbReference>
<evidence type="ECO:0000256" key="1">
    <source>
        <dbReference type="ARBA" id="ARBA00005058"/>
    </source>
</evidence>
<evidence type="ECO:0000256" key="13">
    <source>
        <dbReference type="ARBA" id="ARBA00054498"/>
    </source>
</evidence>
<dbReference type="GeneID" id="116945770"/>
<evidence type="ECO:0000256" key="8">
    <source>
        <dbReference type="ARBA" id="ARBA00022726"/>
    </source>
</evidence>
<evidence type="ECO:0000256" key="14">
    <source>
        <dbReference type="PIRNR" id="PIRNR000477"/>
    </source>
</evidence>
<dbReference type="PROSITE" id="PS01240">
    <property type="entry name" value="PNP_MTAP_2"/>
    <property type="match status" value="1"/>
</dbReference>
<comment type="catalytic activity">
    <reaction evidence="9 14">
        <text>inosine + phosphate = alpha-D-ribose 1-phosphate + hypoxanthine</text>
        <dbReference type="Rhea" id="RHEA:27646"/>
        <dbReference type="ChEBI" id="CHEBI:17368"/>
        <dbReference type="ChEBI" id="CHEBI:17596"/>
        <dbReference type="ChEBI" id="CHEBI:43474"/>
        <dbReference type="ChEBI" id="CHEBI:57720"/>
        <dbReference type="EC" id="2.4.2.1"/>
    </reaction>
</comment>
<feature type="binding site" evidence="15">
    <location>
        <position position="37"/>
    </location>
    <ligand>
        <name>phosphate</name>
        <dbReference type="ChEBI" id="CHEBI:43474"/>
    </ligand>
</feature>
<comment type="catalytic activity">
    <reaction evidence="11 14">
        <text>2'-deoxyinosine + phosphate = 2-deoxy-alpha-D-ribose 1-phosphate + hypoxanthine</text>
        <dbReference type="Rhea" id="RHEA:27750"/>
        <dbReference type="ChEBI" id="CHEBI:17368"/>
        <dbReference type="ChEBI" id="CHEBI:28997"/>
        <dbReference type="ChEBI" id="CHEBI:43474"/>
        <dbReference type="ChEBI" id="CHEBI:57259"/>
        <dbReference type="EC" id="2.4.2.1"/>
    </reaction>
</comment>
<dbReference type="PIRSF" id="PIRSF000477">
    <property type="entry name" value="PurNPase"/>
    <property type="match status" value="1"/>
</dbReference>
<evidence type="ECO:0000256" key="10">
    <source>
        <dbReference type="ARBA" id="ARBA00023929"/>
    </source>
</evidence>
<comment type="similarity">
    <text evidence="2 14">Belongs to the PNP/MTAP phosphorylase family.</text>
</comment>
<dbReference type="AlphaFoldDB" id="A0AAJ7TF11"/>